<organism evidence="9">
    <name type="scientific">Gongylonema pulchrum</name>
    <dbReference type="NCBI Taxonomy" id="637853"/>
    <lineage>
        <taxon>Eukaryota</taxon>
        <taxon>Metazoa</taxon>
        <taxon>Ecdysozoa</taxon>
        <taxon>Nematoda</taxon>
        <taxon>Chromadorea</taxon>
        <taxon>Rhabditida</taxon>
        <taxon>Spirurina</taxon>
        <taxon>Spiruromorpha</taxon>
        <taxon>Spiruroidea</taxon>
        <taxon>Gongylonematidae</taxon>
        <taxon>Gongylonema</taxon>
    </lineage>
</organism>
<reference evidence="9" key="1">
    <citation type="submission" date="2016-06" db="UniProtKB">
        <authorList>
            <consortium name="WormBaseParasite"/>
        </authorList>
    </citation>
    <scope>IDENTIFICATION</scope>
</reference>
<dbReference type="OrthoDB" id="339325at2759"/>
<dbReference type="PROSITE" id="PS50002">
    <property type="entry name" value="SH3"/>
    <property type="match status" value="1"/>
</dbReference>
<dbReference type="SUPFAM" id="SSF50044">
    <property type="entry name" value="SH3-domain"/>
    <property type="match status" value="1"/>
</dbReference>
<reference evidence="7 8" key="2">
    <citation type="submission" date="2018-11" db="EMBL/GenBank/DDBJ databases">
        <authorList>
            <consortium name="Pathogen Informatics"/>
        </authorList>
    </citation>
    <scope>NUCLEOTIDE SEQUENCE [LARGE SCALE GENOMIC DNA]</scope>
</reference>
<dbReference type="SMART" id="SM00326">
    <property type="entry name" value="SH3"/>
    <property type="match status" value="1"/>
</dbReference>
<dbReference type="InterPro" id="IPR050384">
    <property type="entry name" value="Endophilin_SH3RF"/>
</dbReference>
<keyword evidence="3" id="KW-0175">Coiled coil</keyword>
<evidence type="ECO:0000256" key="3">
    <source>
        <dbReference type="ARBA" id="ARBA00023054"/>
    </source>
</evidence>
<evidence type="ECO:0000256" key="2">
    <source>
        <dbReference type="ARBA" id="ARBA00022443"/>
    </source>
</evidence>
<gene>
    <name evidence="7" type="ORF">GPUH_LOCUS15651</name>
</gene>
<dbReference type="CDD" id="cd00174">
    <property type="entry name" value="SH3"/>
    <property type="match status" value="1"/>
</dbReference>
<keyword evidence="2 5" id="KW-0728">SH3 domain</keyword>
<dbReference type="PANTHER" id="PTHR14167:SF81">
    <property type="entry name" value="ENDOPHILIN-A"/>
    <property type="match status" value="1"/>
</dbReference>
<dbReference type="InterPro" id="IPR036028">
    <property type="entry name" value="SH3-like_dom_sf"/>
</dbReference>
<sequence length="160" mass="18065">MHSQEALSPTAFASRPSTSSALSVVEPVKNYVPDRPAIHYVRFRRDDQKPAKAIVVESNYDYVPKSRDELKLKRGSTIKVIRRDGEDGWWYGKTLDGSGKEGFFPLNYVQLAKTLFKEIDPKDVKFTGRLGAGGFSVVKSAIYKGRLFGKKPAFFKCWII</sequence>
<dbReference type="Gene3D" id="2.30.30.40">
    <property type="entry name" value="SH3 Domains"/>
    <property type="match status" value="1"/>
</dbReference>
<protein>
    <submittedName>
        <fullName evidence="9">SH3 domain-containing protein</fullName>
    </submittedName>
</protein>
<keyword evidence="4" id="KW-0472">Membrane</keyword>
<evidence type="ECO:0000313" key="8">
    <source>
        <dbReference type="Proteomes" id="UP000271098"/>
    </source>
</evidence>
<dbReference type="PRINTS" id="PR00452">
    <property type="entry name" value="SH3DOMAIN"/>
</dbReference>
<evidence type="ECO:0000259" key="6">
    <source>
        <dbReference type="PROSITE" id="PS50002"/>
    </source>
</evidence>
<dbReference type="PANTHER" id="PTHR14167">
    <property type="entry name" value="SH3 DOMAIN-CONTAINING"/>
    <property type="match status" value="1"/>
</dbReference>
<evidence type="ECO:0000256" key="4">
    <source>
        <dbReference type="ARBA" id="ARBA00023136"/>
    </source>
</evidence>
<name>A0A183E3W0_9BILA</name>
<accession>A0A183E3W0</accession>
<dbReference type="AlphaFoldDB" id="A0A183E3W0"/>
<evidence type="ECO:0000256" key="5">
    <source>
        <dbReference type="PROSITE-ProRule" id="PRU00192"/>
    </source>
</evidence>
<dbReference type="EMBL" id="UYRT01082730">
    <property type="protein sequence ID" value="VDN26401.1"/>
    <property type="molecule type" value="Genomic_DNA"/>
</dbReference>
<feature type="domain" description="SH3" evidence="6">
    <location>
        <begin position="51"/>
        <end position="114"/>
    </location>
</feature>
<dbReference type="InterPro" id="IPR001452">
    <property type="entry name" value="SH3_domain"/>
</dbReference>
<comment type="subcellular location">
    <subcellularLocation>
        <location evidence="1">Membrane</location>
        <topology evidence="1">Peripheral membrane protein</topology>
    </subcellularLocation>
</comment>
<dbReference type="Pfam" id="PF00018">
    <property type="entry name" value="SH3_1"/>
    <property type="match status" value="1"/>
</dbReference>
<evidence type="ECO:0000313" key="9">
    <source>
        <dbReference type="WBParaSite" id="GPUH_0001567301-mRNA-1"/>
    </source>
</evidence>
<evidence type="ECO:0000313" key="7">
    <source>
        <dbReference type="EMBL" id="VDN26401.1"/>
    </source>
</evidence>
<dbReference type="WBParaSite" id="GPUH_0001567301-mRNA-1">
    <property type="protein sequence ID" value="GPUH_0001567301-mRNA-1"/>
    <property type="gene ID" value="GPUH_0001567301"/>
</dbReference>
<evidence type="ECO:0000256" key="1">
    <source>
        <dbReference type="ARBA" id="ARBA00004170"/>
    </source>
</evidence>
<keyword evidence="8" id="KW-1185">Reference proteome</keyword>
<proteinExistence type="predicted"/>
<dbReference type="Proteomes" id="UP000271098">
    <property type="component" value="Unassembled WGS sequence"/>
</dbReference>